<protein>
    <recommendedName>
        <fullName evidence="3">F-box domain-containing protein</fullName>
    </recommendedName>
</protein>
<comment type="caution">
    <text evidence="1">The sequence shown here is derived from an EMBL/GenBank/DDBJ whole genome shotgun (WGS) entry which is preliminary data.</text>
</comment>
<dbReference type="Proteomes" id="UP000700596">
    <property type="component" value="Unassembled WGS sequence"/>
</dbReference>
<sequence length="252" mass="28886">MASTMGITDVAPSSTEVVSADNSKIFPFLLLPLELRVHVYSYTTISPLTSAGQSHLGLVYSCRQIQREMLDEYDPSKDVKQMRRLFYSCFKYMRARPSPSDLISETSGLVKNIKVRVFYFDIERSDTLRASHRLFEFYLDHIIIEFFRAPEGFDTKLKDLGNKLFGPNRKSREIHCKRITLRITCLANAAGEASRSTTLDINHENEPAFTLTTMRDENDRLVEMSYYSPNRFRDLGGVMVDTDTDTDTDSDD</sequence>
<proteinExistence type="predicted"/>
<reference evidence="1" key="1">
    <citation type="journal article" date="2021" name="Nat. Commun.">
        <title>Genetic determinants of endophytism in the Arabidopsis root mycobiome.</title>
        <authorList>
            <person name="Mesny F."/>
            <person name="Miyauchi S."/>
            <person name="Thiergart T."/>
            <person name="Pickel B."/>
            <person name="Atanasova L."/>
            <person name="Karlsson M."/>
            <person name="Huettel B."/>
            <person name="Barry K.W."/>
            <person name="Haridas S."/>
            <person name="Chen C."/>
            <person name="Bauer D."/>
            <person name="Andreopoulos W."/>
            <person name="Pangilinan J."/>
            <person name="LaButti K."/>
            <person name="Riley R."/>
            <person name="Lipzen A."/>
            <person name="Clum A."/>
            <person name="Drula E."/>
            <person name="Henrissat B."/>
            <person name="Kohler A."/>
            <person name="Grigoriev I.V."/>
            <person name="Martin F.M."/>
            <person name="Hacquard S."/>
        </authorList>
    </citation>
    <scope>NUCLEOTIDE SEQUENCE</scope>
    <source>
        <strain evidence="1">MPI-CAGE-CH-0243</strain>
    </source>
</reference>
<accession>A0A9P9DQS2</accession>
<dbReference type="AlphaFoldDB" id="A0A9P9DQS2"/>
<keyword evidence="2" id="KW-1185">Reference proteome</keyword>
<dbReference type="EMBL" id="JAGMWT010000008">
    <property type="protein sequence ID" value="KAH7123591.1"/>
    <property type="molecule type" value="Genomic_DNA"/>
</dbReference>
<organism evidence="1 2">
    <name type="scientific">Dendryphion nanum</name>
    <dbReference type="NCBI Taxonomy" id="256645"/>
    <lineage>
        <taxon>Eukaryota</taxon>
        <taxon>Fungi</taxon>
        <taxon>Dikarya</taxon>
        <taxon>Ascomycota</taxon>
        <taxon>Pezizomycotina</taxon>
        <taxon>Dothideomycetes</taxon>
        <taxon>Pleosporomycetidae</taxon>
        <taxon>Pleosporales</taxon>
        <taxon>Torulaceae</taxon>
        <taxon>Dendryphion</taxon>
    </lineage>
</organism>
<name>A0A9P9DQS2_9PLEO</name>
<evidence type="ECO:0008006" key="3">
    <source>
        <dbReference type="Google" id="ProtNLM"/>
    </source>
</evidence>
<dbReference type="OrthoDB" id="3788568at2759"/>
<gene>
    <name evidence="1" type="ORF">B0J11DRAFT_506657</name>
</gene>
<evidence type="ECO:0000313" key="2">
    <source>
        <dbReference type="Proteomes" id="UP000700596"/>
    </source>
</evidence>
<evidence type="ECO:0000313" key="1">
    <source>
        <dbReference type="EMBL" id="KAH7123591.1"/>
    </source>
</evidence>